<dbReference type="Pfam" id="PF08450">
    <property type="entry name" value="SGL"/>
    <property type="match status" value="1"/>
</dbReference>
<dbReference type="InterPro" id="IPR013658">
    <property type="entry name" value="SGL"/>
</dbReference>
<reference evidence="2 3" key="1">
    <citation type="submission" date="2024-09" db="EMBL/GenBank/DDBJ databases">
        <title>Laminarin stimulates single cell rates of sulfate reduction while oxygen inhibits transcriptomic activity in coastal marine sediment.</title>
        <authorList>
            <person name="Lindsay M."/>
            <person name="Orcutt B."/>
            <person name="Emerson D."/>
            <person name="Stepanauskas R."/>
            <person name="D'Angelo T."/>
        </authorList>
    </citation>
    <scope>NUCLEOTIDE SEQUENCE [LARGE SCALE GENOMIC DNA]</scope>
    <source>
        <strain evidence="2">SAG AM-311-K15</strain>
    </source>
</reference>
<gene>
    <name evidence="2" type="ORF">ACFL27_19070</name>
</gene>
<feature type="domain" description="SMP-30/Gluconolactonase/LRE-like region" evidence="1">
    <location>
        <begin position="6"/>
        <end position="155"/>
    </location>
</feature>
<accession>A0ABV6Z1H8</accession>
<dbReference type="Proteomes" id="UP001594351">
    <property type="component" value="Unassembled WGS sequence"/>
</dbReference>
<sequence length="192" mass="21194">MAIFRNKLFVVERKNVVEIDLESGQISNRYAVPQPMFLNDIAIDKSGSLYVSDSSKSAIYKLTGEKCEVWLQGEEIQNPNGLRIFQGQLIIGNNGDRSLKTVDLETKEVKTLATLGPGIIDGICIDQDGNYLVSHYQGRVFRITPAGQITKLLDTTGPGLRCADFEYITARNLFIIPGLEGNQIIAYQSGGH</sequence>
<dbReference type="Gene3D" id="2.120.10.30">
    <property type="entry name" value="TolB, C-terminal domain"/>
    <property type="match status" value="1"/>
</dbReference>
<organism evidence="2 3">
    <name type="scientific">candidate division CSSED10-310 bacterium</name>
    <dbReference type="NCBI Taxonomy" id="2855610"/>
    <lineage>
        <taxon>Bacteria</taxon>
        <taxon>Bacteria division CSSED10-310</taxon>
    </lineage>
</organism>
<proteinExistence type="predicted"/>
<dbReference type="InterPro" id="IPR011042">
    <property type="entry name" value="6-blade_b-propeller_TolB-like"/>
</dbReference>
<keyword evidence="3" id="KW-1185">Reference proteome</keyword>
<name>A0ABV6Z1H8_UNCC1</name>
<dbReference type="SUPFAM" id="SSF63829">
    <property type="entry name" value="Calcium-dependent phosphotriesterase"/>
    <property type="match status" value="1"/>
</dbReference>
<evidence type="ECO:0000313" key="3">
    <source>
        <dbReference type="Proteomes" id="UP001594351"/>
    </source>
</evidence>
<comment type="caution">
    <text evidence="2">The sequence shown here is derived from an EMBL/GenBank/DDBJ whole genome shotgun (WGS) entry which is preliminary data.</text>
</comment>
<protein>
    <submittedName>
        <fullName evidence="2">SMP-30/gluconolactonase/LRE family protein</fullName>
    </submittedName>
</protein>
<evidence type="ECO:0000259" key="1">
    <source>
        <dbReference type="Pfam" id="PF08450"/>
    </source>
</evidence>
<evidence type="ECO:0000313" key="2">
    <source>
        <dbReference type="EMBL" id="MFC1852304.1"/>
    </source>
</evidence>
<dbReference type="EMBL" id="JBHPBY010000295">
    <property type="protein sequence ID" value="MFC1852304.1"/>
    <property type="molecule type" value="Genomic_DNA"/>
</dbReference>